<keyword evidence="3 4" id="KW-0131">Cell cycle</keyword>
<feature type="transmembrane region" description="Helical" evidence="5">
    <location>
        <begin position="39"/>
        <end position="56"/>
    </location>
</feature>
<sequence>MGQIQYSEKYFDDTYEYRHVVLPPEVAKLLPKNRLLSEISIYGAFFHFFFFVFLVGRMNGVPLVFNRAVGGSTMQSTVREPHIMLFRRPLNYQQQQDNQAQQDILAK</sequence>
<evidence type="ECO:0000256" key="1">
    <source>
        <dbReference type="ARBA" id="ARBA00007782"/>
    </source>
</evidence>
<dbReference type="EMBL" id="JABTTQ020000001">
    <property type="protein sequence ID" value="KAK6163433.1"/>
    <property type="molecule type" value="Genomic_DNA"/>
</dbReference>
<reference evidence="6 7" key="1">
    <citation type="journal article" date="2021" name="Comput. Struct. Biotechnol. J.">
        <title>De novo genome assembly of the potent medicinal plant Rehmannia glutinosa using nanopore technology.</title>
        <authorList>
            <person name="Ma L."/>
            <person name="Dong C."/>
            <person name="Song C."/>
            <person name="Wang X."/>
            <person name="Zheng X."/>
            <person name="Niu Y."/>
            <person name="Chen S."/>
            <person name="Feng W."/>
        </authorList>
    </citation>
    <scope>NUCLEOTIDE SEQUENCE [LARGE SCALE GENOMIC DNA]</scope>
    <source>
        <strain evidence="6">DH-2019</strain>
    </source>
</reference>
<dbReference type="Proteomes" id="UP001318860">
    <property type="component" value="Unassembled WGS sequence"/>
</dbReference>
<keyword evidence="7" id="KW-1185">Reference proteome</keyword>
<evidence type="ECO:0000256" key="5">
    <source>
        <dbReference type="SAM" id="Phobius"/>
    </source>
</evidence>
<protein>
    <recommendedName>
        <fullName evidence="4">Cyclin-dependent kinases regulatory subunit</fullName>
    </recommendedName>
</protein>
<name>A0ABR0XWH5_REHGL</name>
<comment type="function">
    <text evidence="4">Binds to the catalytic subunit of the cyclin dependent kinases and is essential for their biological function.</text>
</comment>
<keyword evidence="5" id="KW-1133">Transmembrane helix</keyword>
<proteinExistence type="inferred from homology"/>
<dbReference type="SUPFAM" id="SSF55637">
    <property type="entry name" value="Cell cycle regulatory proteins"/>
    <property type="match status" value="1"/>
</dbReference>
<dbReference type="SMART" id="SM01084">
    <property type="entry name" value="CKS"/>
    <property type="match status" value="1"/>
</dbReference>
<comment type="similarity">
    <text evidence="1 4">Belongs to the CKS family.</text>
</comment>
<dbReference type="PANTHER" id="PTHR23415">
    <property type="entry name" value="CYCLIN-DEPENDENT KINASES REGULATORY SUBUNIT/60S RIBOSOME SUBUNIT BIOGENESIS PROTEIN NIP7"/>
    <property type="match status" value="1"/>
</dbReference>
<dbReference type="Pfam" id="PF01111">
    <property type="entry name" value="CKS"/>
    <property type="match status" value="1"/>
</dbReference>
<dbReference type="Gene3D" id="3.30.170.10">
    <property type="entry name" value="Cyclin-dependent kinase, regulatory subunit"/>
    <property type="match status" value="1"/>
</dbReference>
<accession>A0ABR0XWH5</accession>
<comment type="caution">
    <text evidence="6">The sequence shown here is derived from an EMBL/GenBank/DDBJ whole genome shotgun (WGS) entry which is preliminary data.</text>
</comment>
<evidence type="ECO:0000256" key="2">
    <source>
        <dbReference type="ARBA" id="ARBA00022618"/>
    </source>
</evidence>
<dbReference type="PRINTS" id="PR00296">
    <property type="entry name" value="CYCLINKINASE"/>
</dbReference>
<keyword evidence="5" id="KW-0472">Membrane</keyword>
<evidence type="ECO:0000313" key="6">
    <source>
        <dbReference type="EMBL" id="KAK6163433.1"/>
    </source>
</evidence>
<organism evidence="6 7">
    <name type="scientific">Rehmannia glutinosa</name>
    <name type="common">Chinese foxglove</name>
    <dbReference type="NCBI Taxonomy" id="99300"/>
    <lineage>
        <taxon>Eukaryota</taxon>
        <taxon>Viridiplantae</taxon>
        <taxon>Streptophyta</taxon>
        <taxon>Embryophyta</taxon>
        <taxon>Tracheophyta</taxon>
        <taxon>Spermatophyta</taxon>
        <taxon>Magnoliopsida</taxon>
        <taxon>eudicotyledons</taxon>
        <taxon>Gunneridae</taxon>
        <taxon>Pentapetalae</taxon>
        <taxon>asterids</taxon>
        <taxon>lamiids</taxon>
        <taxon>Lamiales</taxon>
        <taxon>Orobanchaceae</taxon>
        <taxon>Rehmannieae</taxon>
        <taxon>Rehmannia</taxon>
    </lineage>
</organism>
<gene>
    <name evidence="6" type="ORF">DH2020_000297</name>
</gene>
<dbReference type="InterPro" id="IPR000789">
    <property type="entry name" value="Cyclin-dep_kinase_reg-sub"/>
</dbReference>
<dbReference type="InterPro" id="IPR036858">
    <property type="entry name" value="Cyclin-dep_kinase_reg-sub_sf"/>
</dbReference>
<evidence type="ECO:0000256" key="4">
    <source>
        <dbReference type="RuleBase" id="RU311113"/>
    </source>
</evidence>
<evidence type="ECO:0000256" key="3">
    <source>
        <dbReference type="ARBA" id="ARBA00023306"/>
    </source>
</evidence>
<evidence type="ECO:0000313" key="7">
    <source>
        <dbReference type="Proteomes" id="UP001318860"/>
    </source>
</evidence>
<dbReference type="PROSITE" id="PS00944">
    <property type="entry name" value="CKS_1"/>
    <property type="match status" value="1"/>
</dbReference>
<keyword evidence="2 4" id="KW-0132">Cell division</keyword>
<keyword evidence="5" id="KW-0812">Transmembrane</keyword>